<evidence type="ECO:0000256" key="2">
    <source>
        <dbReference type="ARBA" id="ARBA00005002"/>
    </source>
</evidence>
<evidence type="ECO:0000313" key="13">
    <source>
        <dbReference type="EnsemblPlants" id="HORVU.MOREX.r3.4HG0395260.1"/>
    </source>
</evidence>
<evidence type="ECO:0000256" key="3">
    <source>
        <dbReference type="ARBA" id="ARBA00006170"/>
    </source>
</evidence>
<keyword evidence="14" id="KW-1185">Reference proteome</keyword>
<dbReference type="EC" id="3.5.1.108" evidence="4"/>
<organism evidence="13 14">
    <name type="scientific">Hordeum vulgare subsp. vulgare</name>
    <name type="common">Domesticated barley</name>
    <dbReference type="NCBI Taxonomy" id="112509"/>
    <lineage>
        <taxon>Eukaryota</taxon>
        <taxon>Viridiplantae</taxon>
        <taxon>Streptophyta</taxon>
        <taxon>Embryophyta</taxon>
        <taxon>Tracheophyta</taxon>
        <taxon>Spermatophyta</taxon>
        <taxon>Magnoliopsida</taxon>
        <taxon>Liliopsida</taxon>
        <taxon>Poales</taxon>
        <taxon>Poaceae</taxon>
        <taxon>BOP clade</taxon>
        <taxon>Pooideae</taxon>
        <taxon>Triticodae</taxon>
        <taxon>Triticeae</taxon>
        <taxon>Hordeinae</taxon>
        <taxon>Hordeum</taxon>
    </lineage>
</organism>
<dbReference type="Gene3D" id="3.30.230.20">
    <property type="entry name" value="lpxc deacetylase, domain 1"/>
    <property type="match status" value="1"/>
</dbReference>
<dbReference type="Gene3D" id="3.30.1700.10">
    <property type="entry name" value="lpxc deacetylase, domain 2"/>
    <property type="match status" value="1"/>
</dbReference>
<dbReference type="GO" id="GO:0009245">
    <property type="term" value="P:lipid A biosynthetic process"/>
    <property type="evidence" value="ECO:0000318"/>
    <property type="project" value="GO_Central"/>
</dbReference>
<protein>
    <recommendedName>
        <fullName evidence="4">UDP-3-O-acyl-N-acetylglucosamine deacetylase</fullName>
        <ecNumber evidence="4">3.5.1.108</ecNumber>
    </recommendedName>
</protein>
<reference evidence="14" key="1">
    <citation type="journal article" date="2012" name="Nature">
        <title>A physical, genetic and functional sequence assembly of the barley genome.</title>
        <authorList>
            <consortium name="The International Barley Genome Sequencing Consortium"/>
            <person name="Mayer K.F."/>
            <person name="Waugh R."/>
            <person name="Brown J.W."/>
            <person name="Schulman A."/>
            <person name="Langridge P."/>
            <person name="Platzer M."/>
            <person name="Fincher G.B."/>
            <person name="Muehlbauer G.J."/>
            <person name="Sato K."/>
            <person name="Close T.J."/>
            <person name="Wise R.P."/>
            <person name="Stein N."/>
        </authorList>
    </citation>
    <scope>NUCLEOTIDE SEQUENCE [LARGE SCALE GENOMIC DNA]</scope>
    <source>
        <strain evidence="14">cv. Morex</strain>
    </source>
</reference>
<dbReference type="GO" id="GO:2001289">
    <property type="term" value="P:lipid X metabolic process"/>
    <property type="evidence" value="ECO:0007669"/>
    <property type="project" value="UniProtKB-ARBA"/>
</dbReference>
<comment type="cofactor">
    <cofactor evidence="1">
        <name>Zn(2+)</name>
        <dbReference type="ChEBI" id="CHEBI:29105"/>
    </cofactor>
</comment>
<dbReference type="Pfam" id="PF03331">
    <property type="entry name" value="LpxC"/>
    <property type="match status" value="1"/>
</dbReference>
<dbReference type="GO" id="GO:0016020">
    <property type="term" value="C:membrane"/>
    <property type="evidence" value="ECO:0007669"/>
    <property type="project" value="GOC"/>
</dbReference>
<dbReference type="HAMAP" id="MF_00388">
    <property type="entry name" value="LpxC"/>
    <property type="match status" value="1"/>
</dbReference>
<dbReference type="GeneID" id="123449271"/>
<gene>
    <name evidence="13" type="primary">LOC123449271</name>
</gene>
<comment type="function">
    <text evidence="12">Involved in the biosynthesis of lipid A, a phosphorylated glycolipid that in bacteria anchors the lipopolysaccharide to the outer membrane of the cell. Lipid A-like molecules in plants may serve as structural components of the outer membranes of mitochondria and/or chloroplasts, or may be involved in signal transduction or plant defense responses.</text>
</comment>
<keyword evidence="10" id="KW-0443">Lipid metabolism</keyword>
<dbReference type="InterPro" id="IPR020568">
    <property type="entry name" value="Ribosomal_Su5_D2-typ_SF"/>
</dbReference>
<evidence type="ECO:0000256" key="9">
    <source>
        <dbReference type="ARBA" id="ARBA00022833"/>
    </source>
</evidence>
<dbReference type="OMA" id="IVFYRSD"/>
<evidence type="ECO:0000256" key="1">
    <source>
        <dbReference type="ARBA" id="ARBA00001947"/>
    </source>
</evidence>
<dbReference type="NCBIfam" id="TIGR00325">
    <property type="entry name" value="lpxC"/>
    <property type="match status" value="1"/>
</dbReference>
<keyword evidence="5" id="KW-0444">Lipid biosynthesis</keyword>
<keyword evidence="7" id="KW-0479">Metal-binding</keyword>
<comment type="catalytic activity">
    <reaction evidence="11">
        <text>a UDP-3-O-[(3R)-3-hydroxyacyl]-N-acetyl-alpha-D-glucosamine + H2O = a UDP-3-O-[(3R)-3-hydroxyacyl]-alpha-D-glucosamine + acetate</text>
        <dbReference type="Rhea" id="RHEA:67816"/>
        <dbReference type="ChEBI" id="CHEBI:15377"/>
        <dbReference type="ChEBI" id="CHEBI:30089"/>
        <dbReference type="ChEBI" id="CHEBI:137740"/>
        <dbReference type="ChEBI" id="CHEBI:173225"/>
        <dbReference type="EC" id="3.5.1.108"/>
    </reaction>
</comment>
<dbReference type="SUPFAM" id="SSF54211">
    <property type="entry name" value="Ribosomal protein S5 domain 2-like"/>
    <property type="match status" value="2"/>
</dbReference>
<dbReference type="GO" id="GO:0046872">
    <property type="term" value="F:metal ion binding"/>
    <property type="evidence" value="ECO:0007669"/>
    <property type="project" value="UniProtKB-KW"/>
</dbReference>
<dbReference type="InterPro" id="IPR015870">
    <property type="entry name" value="UDP-acyl_N-AcGlcN_deAcase_N"/>
</dbReference>
<dbReference type="InterPro" id="IPR004463">
    <property type="entry name" value="UDP-acyl_GlcNac_deAcase"/>
</dbReference>
<comment type="pathway">
    <text evidence="2">Glycolipid biosynthesis; lipid IV(A) biosynthesis; lipid IV(A) from (3R)-3-hydroxytetradecanoyl-[acyl-carrier-protein] and UDP-N-acetyl-alpha-D-glucosamine: step 2/6.</text>
</comment>
<evidence type="ECO:0000256" key="7">
    <source>
        <dbReference type="ARBA" id="ARBA00022723"/>
    </source>
</evidence>
<dbReference type="RefSeq" id="XP_044982354.1">
    <property type="nucleotide sequence ID" value="XM_045126419.1"/>
</dbReference>
<dbReference type="SMR" id="A0A8I6X3P1"/>
<dbReference type="Gramene" id="HORVU.MOREX.r3.4HG0395260.1">
    <property type="protein sequence ID" value="HORVU.MOREX.r3.4HG0395260.1"/>
    <property type="gene ID" value="HORVU.MOREX.r3.4HG0395260"/>
</dbReference>
<evidence type="ECO:0000256" key="8">
    <source>
        <dbReference type="ARBA" id="ARBA00022801"/>
    </source>
</evidence>
<keyword evidence="9" id="KW-0862">Zinc</keyword>
<comment type="similarity">
    <text evidence="3">Belongs to the LpxC family.</text>
</comment>
<evidence type="ECO:0000256" key="6">
    <source>
        <dbReference type="ARBA" id="ARBA00022556"/>
    </source>
</evidence>
<reference evidence="13" key="2">
    <citation type="submission" date="2020-10" db="EMBL/GenBank/DDBJ databases">
        <authorList>
            <person name="Scholz U."/>
            <person name="Mascher M."/>
            <person name="Fiebig A."/>
        </authorList>
    </citation>
    <scope>NUCLEOTIDE SEQUENCE [LARGE SCALE GENOMIC DNA]</scope>
    <source>
        <strain evidence="13">cv. Morex</strain>
    </source>
</reference>
<evidence type="ECO:0000256" key="10">
    <source>
        <dbReference type="ARBA" id="ARBA00023098"/>
    </source>
</evidence>
<evidence type="ECO:0000313" key="14">
    <source>
        <dbReference type="Proteomes" id="UP000011116"/>
    </source>
</evidence>
<keyword evidence="6" id="KW-0441">Lipid A biosynthesis</keyword>
<dbReference type="GO" id="GO:0005739">
    <property type="term" value="C:mitochondrion"/>
    <property type="evidence" value="ECO:0000318"/>
    <property type="project" value="GO_Central"/>
</dbReference>
<dbReference type="AlphaFoldDB" id="A0A8I6X3P1"/>
<sequence length="324" mass="34250">MSTAAAAAARGLKSVTRAAFSWKPTGRAQQTLAAAVSRSGVGLHSGACATATLLPARAGEGRYFVVEGEGEARVAAELGNAEPQSPLCTTLRSGSGVARVRTVEHLLSAMEALGVDNCRVEVSGGDEIPLLDGSAQEWVEAIRGAGLCEADDIGGQKLEKLAPKIDEPVYLRKDDCFVAAFPSSQTHITYGIDFPKAPAIGCQWFDTFLDADVYSSKIAPARTFCIFEEVEKMRGAGLIRGGSLENAMVCSMTGGWLNPPLRFDDEPCRHKVLDLIGDFSLLAQNGSQGFPIAHVVAYKAGHALHTSFLRHLSGMADVDQGTLA</sequence>
<evidence type="ECO:0000256" key="11">
    <source>
        <dbReference type="ARBA" id="ARBA00024535"/>
    </source>
</evidence>
<dbReference type="InterPro" id="IPR011334">
    <property type="entry name" value="UDP-acyl_GlcNac_deAcase_C"/>
</dbReference>
<dbReference type="PANTHER" id="PTHR33694:SF1">
    <property type="entry name" value="UDP-3-O-ACYL-N-ACETYLGLUCOSAMINE DEACETYLASE 1, MITOCHONDRIAL-RELATED"/>
    <property type="match status" value="1"/>
</dbReference>
<reference evidence="13" key="3">
    <citation type="submission" date="2022-01" db="UniProtKB">
        <authorList>
            <consortium name="EnsemblPlants"/>
        </authorList>
    </citation>
    <scope>IDENTIFICATION</scope>
    <source>
        <strain evidence="13">subsp. vulgare</strain>
    </source>
</reference>
<evidence type="ECO:0000256" key="4">
    <source>
        <dbReference type="ARBA" id="ARBA00012745"/>
    </source>
</evidence>
<dbReference type="Gramene" id="HORVU.MOREX.r2.4HG0328820.1">
    <property type="protein sequence ID" value="HORVU.MOREX.r2.4HG0328820.1"/>
    <property type="gene ID" value="HORVU.MOREX.r2.4HG0328820"/>
</dbReference>
<dbReference type="EnsemblPlants" id="HORVU.MOREX.r3.4HG0395260.1">
    <property type="protein sequence ID" value="HORVU.MOREX.r3.4HG0395260.1"/>
    <property type="gene ID" value="HORVU.MOREX.r3.4HG0395260"/>
</dbReference>
<name>A0A8I6X3P1_HORVV</name>
<evidence type="ECO:0000256" key="5">
    <source>
        <dbReference type="ARBA" id="ARBA00022516"/>
    </source>
</evidence>
<accession>A0A8I6X3P1</accession>
<dbReference type="PANTHER" id="PTHR33694">
    <property type="entry name" value="UDP-3-O-ACYL-N-ACETYLGLUCOSAMINE DEACETYLASE 1, MITOCHONDRIAL-RELATED"/>
    <property type="match status" value="1"/>
</dbReference>
<evidence type="ECO:0000256" key="12">
    <source>
        <dbReference type="ARBA" id="ARBA00024987"/>
    </source>
</evidence>
<proteinExistence type="inferred from homology"/>
<dbReference type="Proteomes" id="UP000011116">
    <property type="component" value="Chromosome 4H"/>
</dbReference>
<dbReference type="UniPathway" id="UPA00359">
    <property type="reaction ID" value="UER00478"/>
</dbReference>
<keyword evidence="8" id="KW-0378">Hydrolase</keyword>
<dbReference type="GO" id="GO:0103117">
    <property type="term" value="F:UDP-3-O-acyl-N-acetylglucosamine deacetylase activity"/>
    <property type="evidence" value="ECO:0000318"/>
    <property type="project" value="GO_Central"/>
</dbReference>